<dbReference type="STRING" id="1642647.PSM36_2985"/>
<reference evidence="9 10" key="1">
    <citation type="submission" date="2016-08" db="EMBL/GenBank/DDBJ databases">
        <authorList>
            <person name="Seilhamer J.J."/>
        </authorList>
    </citation>
    <scope>NUCLEOTIDE SEQUENCE [LARGE SCALE GENOMIC DNA]</scope>
    <source>
        <strain evidence="9">M3/6</strain>
    </source>
</reference>
<dbReference type="GO" id="GO:0005975">
    <property type="term" value="P:carbohydrate metabolic process"/>
    <property type="evidence" value="ECO:0007669"/>
    <property type="project" value="InterPro"/>
</dbReference>
<dbReference type="InterPro" id="IPR006710">
    <property type="entry name" value="Glyco_hydro_43"/>
</dbReference>
<evidence type="ECO:0000256" key="1">
    <source>
        <dbReference type="ARBA" id="ARBA00009865"/>
    </source>
</evidence>
<dbReference type="Gene3D" id="2.115.10.20">
    <property type="entry name" value="Glycosyl hydrolase domain, family 43"/>
    <property type="match status" value="1"/>
</dbReference>
<dbReference type="Proteomes" id="UP000187464">
    <property type="component" value="Chromosome I"/>
</dbReference>
<feature type="site" description="Important for catalytic activity, responsible for pKa modulation of the active site Glu and correct orientation of both the proton donor and substrate" evidence="6">
    <location>
        <position position="257"/>
    </location>
</feature>
<keyword evidence="3 7" id="KW-0378">Hydrolase</keyword>
<evidence type="ECO:0000259" key="8">
    <source>
        <dbReference type="Pfam" id="PF13004"/>
    </source>
</evidence>
<dbReference type="AlphaFoldDB" id="A0A1R3TDS7"/>
<sequence length="456" mass="50609">MRHLYACLCIFSLLCFGCEDGPDDPGNSEKPALKINTQEKLVANAAGSFDIYVTSNSSWTIESKNSWLRPERKEGKGDISVRIQYDESTADKRTGIIVFTCEGVSPVELTVTQTRLTFTNPIAGIPDPWIIKHEGSYYLCKADGNGINIARSDKLSEFPHTRRVWNCPIDVGNSKPWNVTHVWAPELHRVDGRWYIYYAAGRPHSETNSYGYQRSGVLRAKTDDPMGEWEDMGMLYTGDNYQPGVVPDASNTHYAIDLGVFMLNGKLYAVWSGNPAGSSEQKLYIAAMSDPCTISSSRSAISGADKYWELISSATKINEGPAFLKNREQGKFFVVYSCNGSWTKHYRLGYIMLNDTLADPTHPANWTKSVTDVFYRNDDSAGADGVNGVGHCSFTKSPDDAEDWIVYHVKNRNDSGWSSGRSTFIQKFTWKPDGTPSFGTPAGWGESLAIPSGESH</sequence>
<keyword evidence="2" id="KW-0732">Signal</keyword>
<dbReference type="Pfam" id="PF04616">
    <property type="entry name" value="Glyco_hydro_43"/>
    <property type="match status" value="1"/>
</dbReference>
<dbReference type="EMBL" id="LT605205">
    <property type="protein sequence ID" value="SCD21774.1"/>
    <property type="molecule type" value="Genomic_DNA"/>
</dbReference>
<evidence type="ECO:0000256" key="6">
    <source>
        <dbReference type="PIRSR" id="PIRSR606710-2"/>
    </source>
</evidence>
<keyword evidence="10" id="KW-1185">Reference proteome</keyword>
<dbReference type="InterPro" id="IPR024361">
    <property type="entry name" value="BACON"/>
</dbReference>
<dbReference type="PANTHER" id="PTHR43817:SF1">
    <property type="entry name" value="HYDROLASE, FAMILY 43, PUTATIVE (AFU_ORTHOLOGUE AFUA_3G01660)-RELATED"/>
    <property type="match status" value="1"/>
</dbReference>
<keyword evidence="4 7" id="KW-0326">Glycosidase</keyword>
<evidence type="ECO:0000313" key="9">
    <source>
        <dbReference type="EMBL" id="SCD21774.1"/>
    </source>
</evidence>
<organism evidence="9 10">
    <name type="scientific">Proteiniphilum saccharofermentans</name>
    <dbReference type="NCBI Taxonomy" id="1642647"/>
    <lineage>
        <taxon>Bacteria</taxon>
        <taxon>Pseudomonadati</taxon>
        <taxon>Bacteroidota</taxon>
        <taxon>Bacteroidia</taxon>
        <taxon>Bacteroidales</taxon>
        <taxon>Dysgonomonadaceae</taxon>
        <taxon>Proteiniphilum</taxon>
    </lineage>
</organism>
<name>A0A1R3TDS7_9BACT</name>
<evidence type="ECO:0000256" key="7">
    <source>
        <dbReference type="RuleBase" id="RU361187"/>
    </source>
</evidence>
<feature type="active site" description="Proton acceptor" evidence="5">
    <location>
        <position position="127"/>
    </location>
</feature>
<dbReference type="GO" id="GO:0046556">
    <property type="term" value="F:alpha-L-arabinofuranosidase activity"/>
    <property type="evidence" value="ECO:0007669"/>
    <property type="project" value="UniProtKB-EC"/>
</dbReference>
<dbReference type="SUPFAM" id="SSF75005">
    <property type="entry name" value="Arabinanase/levansucrase/invertase"/>
    <property type="match status" value="1"/>
</dbReference>
<dbReference type="Gene3D" id="2.60.40.10">
    <property type="entry name" value="Immunoglobulins"/>
    <property type="match status" value="1"/>
</dbReference>
<evidence type="ECO:0000256" key="4">
    <source>
        <dbReference type="ARBA" id="ARBA00023295"/>
    </source>
</evidence>
<accession>A0A1R3TDS7</accession>
<dbReference type="InterPro" id="IPR013783">
    <property type="entry name" value="Ig-like_fold"/>
</dbReference>
<feature type="active site" description="Proton donor" evidence="5">
    <location>
        <position position="319"/>
    </location>
</feature>
<protein>
    <submittedName>
        <fullName evidence="9">Putative Alpha-L-arabinofuranosidase</fullName>
        <ecNumber evidence="9">3.2.1.55</ecNumber>
    </submittedName>
</protein>
<gene>
    <name evidence="9" type="ORF">PSM36_2985</name>
</gene>
<evidence type="ECO:0000256" key="5">
    <source>
        <dbReference type="PIRSR" id="PIRSR606710-1"/>
    </source>
</evidence>
<comment type="similarity">
    <text evidence="1 7">Belongs to the glycosyl hydrolase 43 family.</text>
</comment>
<dbReference type="InterPro" id="IPR023296">
    <property type="entry name" value="Glyco_hydro_beta-prop_sf"/>
</dbReference>
<dbReference type="KEGG" id="psac:PSM36_2985"/>
<dbReference type="RefSeq" id="WP_019541001.1">
    <property type="nucleotide sequence ID" value="NZ_LT605205.1"/>
</dbReference>
<dbReference type="EC" id="3.2.1.55" evidence="9"/>
<evidence type="ECO:0000256" key="3">
    <source>
        <dbReference type="ARBA" id="ARBA00022801"/>
    </source>
</evidence>
<dbReference type="PANTHER" id="PTHR43817">
    <property type="entry name" value="GLYCOSYL HYDROLASE"/>
    <property type="match status" value="1"/>
</dbReference>
<evidence type="ECO:0000313" key="10">
    <source>
        <dbReference type="Proteomes" id="UP000187464"/>
    </source>
</evidence>
<evidence type="ECO:0000256" key="2">
    <source>
        <dbReference type="ARBA" id="ARBA00022729"/>
    </source>
</evidence>
<dbReference type="CDD" id="cd14948">
    <property type="entry name" value="BACON"/>
    <property type="match status" value="1"/>
</dbReference>
<feature type="domain" description="BACON" evidence="8">
    <location>
        <begin position="58"/>
        <end position="113"/>
    </location>
</feature>
<dbReference type="CDD" id="cd18820">
    <property type="entry name" value="GH43_LbAraf43-like"/>
    <property type="match status" value="1"/>
</dbReference>
<dbReference type="Pfam" id="PF13004">
    <property type="entry name" value="BACON"/>
    <property type="match status" value="1"/>
</dbReference>
<proteinExistence type="inferred from homology"/>